<feature type="domain" description="RmlD-like substrate binding" evidence="7">
    <location>
        <begin position="5"/>
        <end position="281"/>
    </location>
</feature>
<dbReference type="AlphaFoldDB" id="A0A7X0AYC8"/>
<proteinExistence type="inferred from homology"/>
<reference evidence="8 9" key="1">
    <citation type="submission" date="2020-08" db="EMBL/GenBank/DDBJ databases">
        <title>Genomic Encyclopedia of Type Strains, Phase IV (KMG-IV): sequencing the most valuable type-strain genomes for metagenomic binning, comparative biology and taxonomic classification.</title>
        <authorList>
            <person name="Goeker M."/>
        </authorList>
    </citation>
    <scope>NUCLEOTIDE SEQUENCE [LARGE SCALE GENOMIC DNA]</scope>
    <source>
        <strain evidence="8 9">DSM 22198</strain>
    </source>
</reference>
<sequence length="302" mass="32569">MTIGRILVLGGTGILGQALTRRLGPDRCITTGRHRRFAGTVPFDALTEAVEPVIDGAGGLDGVFLMMGLTSPDICAARPQDAWQLNVEAVHRAVQACTARGLPIVFLSSEVVYDGQQGAYRETDAPAPLLTYGRLKLEAEAIVAAARTRTVIARCARVLGSTPGDGTLVTDLMARLRRGETVHVAADQRFSPLLDDDAASLLLGLLQTKANGIFHLAGPDGLSRLEIAEKSRRWLEKHRPAWPLGKVQPALMRDFPTLEPRPRDVSLRIDRLTAAVSMVPTDIDGIVAACGMRQTYPPLRSI</sequence>
<accession>A0A7X0AYC8</accession>
<dbReference type="SUPFAM" id="SSF51735">
    <property type="entry name" value="NAD(P)-binding Rossmann-fold domains"/>
    <property type="match status" value="1"/>
</dbReference>
<evidence type="ECO:0000256" key="3">
    <source>
        <dbReference type="ARBA" id="ARBA00012929"/>
    </source>
</evidence>
<comment type="function">
    <text evidence="6">Catalyzes the reduction of dTDP-6-deoxy-L-lyxo-4-hexulose to yield dTDP-L-rhamnose.</text>
</comment>
<dbReference type="EMBL" id="JACIIZ010000007">
    <property type="protein sequence ID" value="MBB6252275.1"/>
    <property type="molecule type" value="Genomic_DNA"/>
</dbReference>
<comment type="cofactor">
    <cofactor evidence="6">
        <name>Mg(2+)</name>
        <dbReference type="ChEBI" id="CHEBI:18420"/>
    </cofactor>
    <text evidence="6">Binds 1 Mg(2+) ion per monomer.</text>
</comment>
<dbReference type="GO" id="GO:0019305">
    <property type="term" value="P:dTDP-rhamnose biosynthetic process"/>
    <property type="evidence" value="ECO:0007669"/>
    <property type="project" value="UniProtKB-UniPathway"/>
</dbReference>
<dbReference type="PANTHER" id="PTHR10491:SF4">
    <property type="entry name" value="METHIONINE ADENOSYLTRANSFERASE 2 SUBUNIT BETA"/>
    <property type="match status" value="1"/>
</dbReference>
<dbReference type="PANTHER" id="PTHR10491">
    <property type="entry name" value="DTDP-4-DEHYDRORHAMNOSE REDUCTASE"/>
    <property type="match status" value="1"/>
</dbReference>
<keyword evidence="6 8" id="KW-0560">Oxidoreductase</keyword>
<dbReference type="InterPro" id="IPR029903">
    <property type="entry name" value="RmlD-like-bd"/>
</dbReference>
<protein>
    <recommendedName>
        <fullName evidence="4 6">dTDP-4-dehydrorhamnose reductase</fullName>
        <ecNumber evidence="3 6">1.1.1.133</ecNumber>
    </recommendedName>
</protein>
<comment type="catalytic activity">
    <reaction evidence="5 6">
        <text>dTDP-beta-L-rhamnose + NADP(+) = dTDP-4-dehydro-beta-L-rhamnose + NADPH + H(+)</text>
        <dbReference type="Rhea" id="RHEA:21796"/>
        <dbReference type="ChEBI" id="CHEBI:15378"/>
        <dbReference type="ChEBI" id="CHEBI:57510"/>
        <dbReference type="ChEBI" id="CHEBI:57783"/>
        <dbReference type="ChEBI" id="CHEBI:58349"/>
        <dbReference type="ChEBI" id="CHEBI:62830"/>
        <dbReference type="EC" id="1.1.1.133"/>
    </reaction>
</comment>
<evidence type="ECO:0000256" key="2">
    <source>
        <dbReference type="ARBA" id="ARBA00010944"/>
    </source>
</evidence>
<organism evidence="8 9">
    <name type="scientific">Nitrospirillum iridis</name>
    <dbReference type="NCBI Taxonomy" id="765888"/>
    <lineage>
        <taxon>Bacteria</taxon>
        <taxon>Pseudomonadati</taxon>
        <taxon>Pseudomonadota</taxon>
        <taxon>Alphaproteobacteria</taxon>
        <taxon>Rhodospirillales</taxon>
        <taxon>Azospirillaceae</taxon>
        <taxon>Nitrospirillum</taxon>
    </lineage>
</organism>
<dbReference type="UniPathway" id="UPA00124"/>
<keyword evidence="6" id="KW-0521">NADP</keyword>
<evidence type="ECO:0000313" key="8">
    <source>
        <dbReference type="EMBL" id="MBB6252275.1"/>
    </source>
</evidence>
<dbReference type="GO" id="GO:0008831">
    <property type="term" value="F:dTDP-4-dehydrorhamnose reductase activity"/>
    <property type="evidence" value="ECO:0007669"/>
    <property type="project" value="UniProtKB-EC"/>
</dbReference>
<dbReference type="EC" id="1.1.1.133" evidence="3 6"/>
<evidence type="ECO:0000256" key="5">
    <source>
        <dbReference type="ARBA" id="ARBA00048200"/>
    </source>
</evidence>
<gene>
    <name evidence="8" type="ORF">FHS74_002835</name>
</gene>
<dbReference type="Pfam" id="PF04321">
    <property type="entry name" value="RmlD_sub_bind"/>
    <property type="match status" value="1"/>
</dbReference>
<evidence type="ECO:0000259" key="7">
    <source>
        <dbReference type="Pfam" id="PF04321"/>
    </source>
</evidence>
<evidence type="ECO:0000256" key="6">
    <source>
        <dbReference type="RuleBase" id="RU364082"/>
    </source>
</evidence>
<evidence type="ECO:0000313" key="9">
    <source>
        <dbReference type="Proteomes" id="UP000539175"/>
    </source>
</evidence>
<evidence type="ECO:0000256" key="1">
    <source>
        <dbReference type="ARBA" id="ARBA00004781"/>
    </source>
</evidence>
<dbReference type="Gene3D" id="3.40.50.720">
    <property type="entry name" value="NAD(P)-binding Rossmann-like Domain"/>
    <property type="match status" value="1"/>
</dbReference>
<dbReference type="InterPro" id="IPR036291">
    <property type="entry name" value="NAD(P)-bd_dom_sf"/>
</dbReference>
<comment type="caution">
    <text evidence="8">The sequence shown here is derived from an EMBL/GenBank/DDBJ whole genome shotgun (WGS) entry which is preliminary data.</text>
</comment>
<name>A0A7X0AYC8_9PROT</name>
<evidence type="ECO:0000256" key="4">
    <source>
        <dbReference type="ARBA" id="ARBA00017099"/>
    </source>
</evidence>
<comment type="similarity">
    <text evidence="2 6">Belongs to the dTDP-4-dehydrorhamnose reductase family.</text>
</comment>
<keyword evidence="9" id="KW-1185">Reference proteome</keyword>
<dbReference type="RefSeq" id="WP_184801518.1">
    <property type="nucleotide sequence ID" value="NZ_JACIIZ010000007.1"/>
</dbReference>
<dbReference type="Proteomes" id="UP000539175">
    <property type="component" value="Unassembled WGS sequence"/>
</dbReference>
<dbReference type="InterPro" id="IPR005913">
    <property type="entry name" value="dTDP_dehydrorham_reduct"/>
</dbReference>
<comment type="pathway">
    <text evidence="1 6">Carbohydrate biosynthesis; dTDP-L-rhamnose biosynthesis.</text>
</comment>